<evidence type="ECO:0000259" key="4">
    <source>
        <dbReference type="PROSITE" id="PS50109"/>
    </source>
</evidence>
<dbReference type="GO" id="GO:0000155">
    <property type="term" value="F:phosphorelay sensor kinase activity"/>
    <property type="evidence" value="ECO:0007669"/>
    <property type="project" value="InterPro"/>
</dbReference>
<dbReference type="PANTHER" id="PTHR43065">
    <property type="entry name" value="SENSOR HISTIDINE KINASE"/>
    <property type="match status" value="1"/>
</dbReference>
<comment type="caution">
    <text evidence="5">The sequence shown here is derived from an EMBL/GenBank/DDBJ whole genome shotgun (WGS) entry which is preliminary data.</text>
</comment>
<protein>
    <recommendedName>
        <fullName evidence="2">histidine kinase</fullName>
        <ecNumber evidence="2">2.7.13.3</ecNumber>
    </recommendedName>
</protein>
<proteinExistence type="predicted"/>
<dbReference type="PRINTS" id="PR00344">
    <property type="entry name" value="BCTRLSENSOR"/>
</dbReference>
<dbReference type="InterPro" id="IPR005467">
    <property type="entry name" value="His_kinase_dom"/>
</dbReference>
<dbReference type="PATRIC" id="fig|1365253.3.peg.4515"/>
<evidence type="ECO:0000256" key="3">
    <source>
        <dbReference type="ARBA" id="ARBA00022553"/>
    </source>
</evidence>
<evidence type="ECO:0000313" key="6">
    <source>
        <dbReference type="Proteomes" id="UP000076587"/>
    </source>
</evidence>
<dbReference type="OrthoDB" id="9772100at2"/>
<accession>A0A162A407</accession>
<dbReference type="SUPFAM" id="SSF47384">
    <property type="entry name" value="Homodimeric domain of signal transducing histidine kinase"/>
    <property type="match status" value="1"/>
</dbReference>
<dbReference type="SUPFAM" id="SSF55874">
    <property type="entry name" value="ATPase domain of HSP90 chaperone/DNA topoisomerase II/histidine kinase"/>
    <property type="match status" value="1"/>
</dbReference>
<dbReference type="AlphaFoldDB" id="A0A162A407"/>
<dbReference type="InterPro" id="IPR036097">
    <property type="entry name" value="HisK_dim/P_sf"/>
</dbReference>
<dbReference type="InterPro" id="IPR004358">
    <property type="entry name" value="Sig_transdc_His_kin-like_C"/>
</dbReference>
<dbReference type="InterPro" id="IPR003594">
    <property type="entry name" value="HATPase_dom"/>
</dbReference>
<dbReference type="CDD" id="cd00082">
    <property type="entry name" value="HisKA"/>
    <property type="match status" value="1"/>
</dbReference>
<dbReference type="PANTHER" id="PTHR43065:SF50">
    <property type="entry name" value="HISTIDINE KINASE"/>
    <property type="match status" value="1"/>
</dbReference>
<evidence type="ECO:0000256" key="2">
    <source>
        <dbReference type="ARBA" id="ARBA00012438"/>
    </source>
</evidence>
<dbReference type="Proteomes" id="UP000076587">
    <property type="component" value="Unassembled WGS sequence"/>
</dbReference>
<dbReference type="RefSeq" id="WP_081228121.1">
    <property type="nucleotide sequence ID" value="NZ_AUXT01000202.1"/>
</dbReference>
<dbReference type="InterPro" id="IPR036890">
    <property type="entry name" value="HATPase_C_sf"/>
</dbReference>
<sequence length="322" mass="35657">MKINTDAWLTMVEQVTDKTVSLLEKKLQRALAGKALAENLLESKSRSLYKSNDELSNAIKSLKSQEAQLIQQEKMASLGQLSAGIAHELNTPAGYARSNIETLKMYLVTLLAYQKDLENMVSDEQDMLDLKSSYDVAIIQEDIPALMNESICGLNKIASIVSELRNYTHVDNEEMELEDLNLVLDQAINLAHSSFKHHAVLDTNLSQLPKLLCNPNRLCQVFVNLLVNAGQATDKNGKIMITSSYDDNYIRCTVEDNGAGISQANMRNIFDPFFTTKPVGKGTGLGLSISYKIIEQHNGHITVDSEEGSGTTFIITLPRTTE</sequence>
<evidence type="ECO:0000313" key="5">
    <source>
        <dbReference type="EMBL" id="KZN43761.1"/>
    </source>
</evidence>
<gene>
    <name evidence="5" type="ORF">N482_18740</name>
</gene>
<organism evidence="5 6">
    <name type="scientific">Pseudoalteromonas luteoviolacea NCIMB 1942</name>
    <dbReference type="NCBI Taxonomy" id="1365253"/>
    <lineage>
        <taxon>Bacteria</taxon>
        <taxon>Pseudomonadati</taxon>
        <taxon>Pseudomonadota</taxon>
        <taxon>Gammaproteobacteria</taxon>
        <taxon>Alteromonadales</taxon>
        <taxon>Pseudoalteromonadaceae</taxon>
        <taxon>Pseudoalteromonas</taxon>
    </lineage>
</organism>
<comment type="catalytic activity">
    <reaction evidence="1">
        <text>ATP + protein L-histidine = ADP + protein N-phospho-L-histidine.</text>
        <dbReference type="EC" id="2.7.13.3"/>
    </reaction>
</comment>
<keyword evidence="3" id="KW-0597">Phosphoprotein</keyword>
<dbReference type="Gene3D" id="3.30.565.10">
    <property type="entry name" value="Histidine kinase-like ATPase, C-terminal domain"/>
    <property type="match status" value="1"/>
</dbReference>
<dbReference type="PROSITE" id="PS50109">
    <property type="entry name" value="HIS_KIN"/>
    <property type="match status" value="1"/>
</dbReference>
<feature type="domain" description="Histidine kinase" evidence="4">
    <location>
        <begin position="84"/>
        <end position="321"/>
    </location>
</feature>
<dbReference type="Pfam" id="PF02518">
    <property type="entry name" value="HATPase_c"/>
    <property type="match status" value="1"/>
</dbReference>
<reference evidence="5 6" key="1">
    <citation type="submission" date="2013-07" db="EMBL/GenBank/DDBJ databases">
        <title>Comparative Genomic and Metabolomic Analysis of Twelve Strains of Pseudoalteromonas luteoviolacea.</title>
        <authorList>
            <person name="Vynne N.G."/>
            <person name="Mansson M."/>
            <person name="Gram L."/>
        </authorList>
    </citation>
    <scope>NUCLEOTIDE SEQUENCE [LARGE SCALE GENOMIC DNA]</scope>
    <source>
        <strain evidence="5 6">NCIMB 1942</strain>
    </source>
</reference>
<evidence type="ECO:0000256" key="1">
    <source>
        <dbReference type="ARBA" id="ARBA00000085"/>
    </source>
</evidence>
<dbReference type="EMBL" id="AUXT01000202">
    <property type="protein sequence ID" value="KZN43761.1"/>
    <property type="molecule type" value="Genomic_DNA"/>
</dbReference>
<dbReference type="EC" id="2.7.13.3" evidence="2"/>
<name>A0A162A407_9GAMM</name>
<dbReference type="InterPro" id="IPR003661">
    <property type="entry name" value="HisK_dim/P_dom"/>
</dbReference>
<dbReference type="SMART" id="SM00387">
    <property type="entry name" value="HATPase_c"/>
    <property type="match status" value="1"/>
</dbReference>
<dbReference type="Gene3D" id="1.10.287.130">
    <property type="match status" value="1"/>
</dbReference>